<gene>
    <name evidence="1" type="ORF">CTI12_AA122290</name>
</gene>
<evidence type="ECO:0000313" key="1">
    <source>
        <dbReference type="EMBL" id="PWA88248.1"/>
    </source>
</evidence>
<reference evidence="1 2" key="1">
    <citation type="journal article" date="2018" name="Mol. Plant">
        <title>The genome of Artemisia annua provides insight into the evolution of Asteraceae family and artemisinin biosynthesis.</title>
        <authorList>
            <person name="Shen Q."/>
            <person name="Zhang L."/>
            <person name="Liao Z."/>
            <person name="Wang S."/>
            <person name="Yan T."/>
            <person name="Shi P."/>
            <person name="Liu M."/>
            <person name="Fu X."/>
            <person name="Pan Q."/>
            <person name="Wang Y."/>
            <person name="Lv Z."/>
            <person name="Lu X."/>
            <person name="Zhang F."/>
            <person name="Jiang W."/>
            <person name="Ma Y."/>
            <person name="Chen M."/>
            <person name="Hao X."/>
            <person name="Li L."/>
            <person name="Tang Y."/>
            <person name="Lv G."/>
            <person name="Zhou Y."/>
            <person name="Sun X."/>
            <person name="Brodelius P.E."/>
            <person name="Rose J.K.C."/>
            <person name="Tang K."/>
        </authorList>
    </citation>
    <scope>NUCLEOTIDE SEQUENCE [LARGE SCALE GENOMIC DNA]</scope>
    <source>
        <strain evidence="2">cv. Huhao1</strain>
        <tissue evidence="1">Leaf</tissue>
    </source>
</reference>
<keyword evidence="2" id="KW-1185">Reference proteome</keyword>
<protein>
    <submittedName>
        <fullName evidence="1">Uncharacterized protein</fullName>
    </submittedName>
</protein>
<organism evidence="1 2">
    <name type="scientific">Artemisia annua</name>
    <name type="common">Sweet wormwood</name>
    <dbReference type="NCBI Taxonomy" id="35608"/>
    <lineage>
        <taxon>Eukaryota</taxon>
        <taxon>Viridiplantae</taxon>
        <taxon>Streptophyta</taxon>
        <taxon>Embryophyta</taxon>
        <taxon>Tracheophyta</taxon>
        <taxon>Spermatophyta</taxon>
        <taxon>Magnoliopsida</taxon>
        <taxon>eudicotyledons</taxon>
        <taxon>Gunneridae</taxon>
        <taxon>Pentapetalae</taxon>
        <taxon>asterids</taxon>
        <taxon>campanulids</taxon>
        <taxon>Asterales</taxon>
        <taxon>Asteraceae</taxon>
        <taxon>Asteroideae</taxon>
        <taxon>Anthemideae</taxon>
        <taxon>Artemisiinae</taxon>
        <taxon>Artemisia</taxon>
    </lineage>
</organism>
<dbReference type="EMBL" id="PKPP01000831">
    <property type="protein sequence ID" value="PWA88248.1"/>
    <property type="molecule type" value="Genomic_DNA"/>
</dbReference>
<dbReference type="OrthoDB" id="1928976at2759"/>
<dbReference type="AlphaFoldDB" id="A0A2U1PR63"/>
<name>A0A2U1PR63_ARTAN</name>
<dbReference type="Proteomes" id="UP000245207">
    <property type="component" value="Unassembled WGS sequence"/>
</dbReference>
<comment type="caution">
    <text evidence="1">The sequence shown here is derived from an EMBL/GenBank/DDBJ whole genome shotgun (WGS) entry which is preliminary data.</text>
</comment>
<proteinExistence type="predicted"/>
<evidence type="ECO:0000313" key="2">
    <source>
        <dbReference type="Proteomes" id="UP000245207"/>
    </source>
</evidence>
<accession>A0A2U1PR63</accession>
<sequence length="145" mass="16072">MGSCGPFSDEKAVNGLIHVTRSADPFKQVNLFPYGWRDSLPAYDDIGDCDQRCRHCGAAFWYEELLKGHSKSARPEYHSCCGGRKIFMHPEEDVAIVKDVIPLKLIETGGCSDDKGCHSTEVDHFSDACSSSGTTFMDTRSLYIV</sequence>